<dbReference type="InterPro" id="IPR002645">
    <property type="entry name" value="STAS_dom"/>
</dbReference>
<feature type="domain" description="STAS" evidence="1">
    <location>
        <begin position="16"/>
        <end position="81"/>
    </location>
</feature>
<protein>
    <submittedName>
        <fullName evidence="2">Anti-anti-sigma regulatory factor</fullName>
    </submittedName>
</protein>
<evidence type="ECO:0000259" key="1">
    <source>
        <dbReference type="PROSITE" id="PS50801"/>
    </source>
</evidence>
<dbReference type="EMBL" id="RAQJ01000001">
    <property type="protein sequence ID" value="RKE98447.1"/>
    <property type="molecule type" value="Genomic_DNA"/>
</dbReference>
<reference evidence="2 3" key="1">
    <citation type="submission" date="2018-09" db="EMBL/GenBank/DDBJ databases">
        <title>Genomic Encyclopedia of Archaeal and Bacterial Type Strains, Phase II (KMG-II): from individual species to whole genera.</title>
        <authorList>
            <person name="Goeker M."/>
        </authorList>
    </citation>
    <scope>NUCLEOTIDE SEQUENCE [LARGE SCALE GENOMIC DNA]</scope>
    <source>
        <strain evidence="2 3">DSM 26283</strain>
    </source>
</reference>
<dbReference type="AlphaFoldDB" id="A0A420DW48"/>
<dbReference type="InterPro" id="IPR036513">
    <property type="entry name" value="STAS_dom_sf"/>
</dbReference>
<comment type="caution">
    <text evidence="2">The sequence shown here is derived from an EMBL/GenBank/DDBJ whole genome shotgun (WGS) entry which is preliminary data.</text>
</comment>
<evidence type="ECO:0000313" key="3">
    <source>
        <dbReference type="Proteomes" id="UP000284892"/>
    </source>
</evidence>
<dbReference type="PROSITE" id="PS50801">
    <property type="entry name" value="STAS"/>
    <property type="match status" value="1"/>
</dbReference>
<organism evidence="2 3">
    <name type="scientific">Ichthyenterobacterium magnum</name>
    <dbReference type="NCBI Taxonomy" id="1230530"/>
    <lineage>
        <taxon>Bacteria</taxon>
        <taxon>Pseudomonadati</taxon>
        <taxon>Bacteroidota</taxon>
        <taxon>Flavobacteriia</taxon>
        <taxon>Flavobacteriales</taxon>
        <taxon>Flavobacteriaceae</taxon>
        <taxon>Ichthyenterobacterium</taxon>
    </lineage>
</organism>
<name>A0A420DW48_9FLAO</name>
<dbReference type="Gene3D" id="3.30.750.24">
    <property type="entry name" value="STAS domain"/>
    <property type="match status" value="1"/>
</dbReference>
<keyword evidence="3" id="KW-1185">Reference proteome</keyword>
<sequence>MLCIMRLEITNYNNYFKIKGDLNRNNVHQFKSEFKHVFENAEAITISIEALDSIDRYGVNALAQLHNESLIKNKRLSIIGMGCKDLYQHFKSEEAAA</sequence>
<accession>A0A420DW48</accession>
<proteinExistence type="predicted"/>
<gene>
    <name evidence="2" type="ORF">BXY80_0535</name>
</gene>
<dbReference type="Proteomes" id="UP000284892">
    <property type="component" value="Unassembled WGS sequence"/>
</dbReference>
<dbReference type="SUPFAM" id="SSF52091">
    <property type="entry name" value="SpoIIaa-like"/>
    <property type="match status" value="1"/>
</dbReference>
<evidence type="ECO:0000313" key="2">
    <source>
        <dbReference type="EMBL" id="RKE98447.1"/>
    </source>
</evidence>
<dbReference type="Pfam" id="PF01740">
    <property type="entry name" value="STAS"/>
    <property type="match status" value="1"/>
</dbReference>